<evidence type="ECO:0000313" key="2">
    <source>
        <dbReference type="Proteomes" id="UP000010845"/>
    </source>
</evidence>
<dbReference type="AlphaFoldDB" id="L0IQJ9"/>
<evidence type="ECO:0008006" key="3">
    <source>
        <dbReference type="Google" id="ProtNLM"/>
    </source>
</evidence>
<dbReference type="Proteomes" id="UP000010845">
    <property type="component" value="Chromosome"/>
</dbReference>
<proteinExistence type="predicted"/>
<dbReference type="KEGG" id="tto:Thethe_02704"/>
<reference evidence="1 2" key="1">
    <citation type="submission" date="2012-03" db="EMBL/GenBank/DDBJ databases">
        <title>Complete sequence of chromosome of Thermoanaerobacterium thermosaccharolyticum M0795.</title>
        <authorList>
            <consortium name="US DOE Joint Genome Institute"/>
            <person name="Lucas S."/>
            <person name="Han J."/>
            <person name="Lapidus A."/>
            <person name="Cheng J.-F."/>
            <person name="Goodwin L."/>
            <person name="Pitluck S."/>
            <person name="Peters L."/>
            <person name="Teshima H."/>
            <person name="Detter J.C."/>
            <person name="Han C."/>
            <person name="Tapia R."/>
            <person name="Land M."/>
            <person name="Hauser L."/>
            <person name="Kyrpides N."/>
            <person name="Ivanova N."/>
            <person name="Pagani I."/>
            <person name="Feinberg L."/>
            <person name="Folden J."/>
            <person name="Hogsett D."/>
            <person name="Shaw J."/>
            <person name="Woyke T."/>
        </authorList>
    </citation>
    <scope>NUCLEOTIDE SEQUENCE [LARGE SCALE GENOMIC DNA]</scope>
    <source>
        <strain evidence="1 2">M0795</strain>
    </source>
</reference>
<protein>
    <recommendedName>
        <fullName evidence="3">Transcription regulator of the Arc/MetJ class</fullName>
    </recommendedName>
</protein>
<evidence type="ECO:0000313" key="1">
    <source>
        <dbReference type="EMBL" id="AGB20267.1"/>
    </source>
</evidence>
<dbReference type="Pfam" id="PF09957">
    <property type="entry name" value="VapB_antitoxin"/>
    <property type="match status" value="1"/>
</dbReference>
<dbReference type="HOGENOM" id="CLU_3223247_0_0_9"/>
<organism evidence="1 2">
    <name type="scientific">Thermoanaerobacterium thermosaccharolyticum M0795</name>
    <dbReference type="NCBI Taxonomy" id="698948"/>
    <lineage>
        <taxon>Bacteria</taxon>
        <taxon>Bacillati</taxon>
        <taxon>Bacillota</taxon>
        <taxon>Clostridia</taxon>
        <taxon>Thermoanaerobacterales</taxon>
        <taxon>Thermoanaerobacteraceae</taxon>
        <taxon>Thermoanaerobacterium</taxon>
    </lineage>
</organism>
<gene>
    <name evidence="1" type="ORF">Thethe_02704</name>
</gene>
<sequence>MQTNIVIDDKLIEEAMKITGIKTKEEIVNIALLLSKCCLFPCLD</sequence>
<name>L0IQJ9_THETR</name>
<accession>L0IQJ9</accession>
<dbReference type="InterPro" id="IPR019239">
    <property type="entry name" value="VapB_antitoxin"/>
</dbReference>
<dbReference type="EMBL" id="CP003066">
    <property type="protein sequence ID" value="AGB20267.1"/>
    <property type="molecule type" value="Genomic_DNA"/>
</dbReference>